<dbReference type="SUPFAM" id="SSF52799">
    <property type="entry name" value="(Phosphotyrosine protein) phosphatases II"/>
    <property type="match status" value="1"/>
</dbReference>
<dbReference type="AlphaFoldDB" id="A0A5K3FUT0"/>
<dbReference type="SMART" id="SM00194">
    <property type="entry name" value="PTPc"/>
    <property type="match status" value="1"/>
</dbReference>
<dbReference type="PANTHER" id="PTHR19134">
    <property type="entry name" value="RECEPTOR-TYPE TYROSINE-PROTEIN PHOSPHATASE"/>
    <property type="match status" value="1"/>
</dbReference>
<accession>A0A5K3FUT0</accession>
<dbReference type="SMART" id="SM00404">
    <property type="entry name" value="PTPc_motif"/>
    <property type="match status" value="1"/>
</dbReference>
<dbReference type="PROSITE" id="PS50056">
    <property type="entry name" value="TYR_PHOSPHATASE_2"/>
    <property type="match status" value="1"/>
</dbReference>
<dbReference type="InterPro" id="IPR000242">
    <property type="entry name" value="PTP_cat"/>
</dbReference>
<sequence length="258" mass="29754">MRSIWFAHVLFEACRFDVCTFFTLRLNEKGKEKCKPYWPLKKKDDEDGLPISTTFGNFSVTQQASEPGASFIRRVLVVQNTTADGGTNTPRRVIQLQMTHWEDFNAPRKDDFHAFLQQYYDDLEKMNANSRVPVLVHCSAGVGRTGTFIAADILARYIRGHFENAKQDGKFEPLDAEGAPEGEPVYANLSPLGTAFLLKNRETLNKTSSVVDVFRTVLWLRSQRRLFVQQDTQYIFLYDFLSYYIRRFTGEEGRFLAF</sequence>
<dbReference type="InterPro" id="IPR003595">
    <property type="entry name" value="Tyr_Pase_cat"/>
</dbReference>
<dbReference type="WBParaSite" id="MCU_010189-RB">
    <property type="protein sequence ID" value="MCU_010189-RB"/>
    <property type="gene ID" value="MCU_010189"/>
</dbReference>
<protein>
    <submittedName>
        <fullName evidence="3">TYR_PHOSPHATASE_2 domain-containing protein</fullName>
    </submittedName>
</protein>
<feature type="domain" description="Tyrosine-protein phosphatase" evidence="1">
    <location>
        <begin position="6"/>
        <end position="244"/>
    </location>
</feature>
<dbReference type="PRINTS" id="PR00700">
    <property type="entry name" value="PRTYPHPHTASE"/>
</dbReference>
<proteinExistence type="predicted"/>
<evidence type="ECO:0000259" key="2">
    <source>
        <dbReference type="PROSITE" id="PS50056"/>
    </source>
</evidence>
<evidence type="ECO:0000259" key="1">
    <source>
        <dbReference type="PROSITE" id="PS50055"/>
    </source>
</evidence>
<dbReference type="InterPro" id="IPR016130">
    <property type="entry name" value="Tyr_Pase_AS"/>
</dbReference>
<dbReference type="InterPro" id="IPR029021">
    <property type="entry name" value="Prot-tyrosine_phosphatase-like"/>
</dbReference>
<dbReference type="CDD" id="cd00047">
    <property type="entry name" value="PTPc"/>
    <property type="match status" value="1"/>
</dbReference>
<dbReference type="Pfam" id="PF00102">
    <property type="entry name" value="Y_phosphatase"/>
    <property type="match status" value="2"/>
</dbReference>
<dbReference type="InterPro" id="IPR050348">
    <property type="entry name" value="Protein-Tyr_Phosphatase"/>
</dbReference>
<dbReference type="PROSITE" id="PS50055">
    <property type="entry name" value="TYR_PHOSPHATASE_PTP"/>
    <property type="match status" value="1"/>
</dbReference>
<organism evidence="3">
    <name type="scientific">Mesocestoides corti</name>
    <name type="common">Flatworm</name>
    <dbReference type="NCBI Taxonomy" id="53468"/>
    <lineage>
        <taxon>Eukaryota</taxon>
        <taxon>Metazoa</taxon>
        <taxon>Spiralia</taxon>
        <taxon>Lophotrochozoa</taxon>
        <taxon>Platyhelminthes</taxon>
        <taxon>Cestoda</taxon>
        <taxon>Eucestoda</taxon>
        <taxon>Cyclophyllidea</taxon>
        <taxon>Mesocestoididae</taxon>
        <taxon>Mesocestoides</taxon>
    </lineage>
</organism>
<feature type="domain" description="Tyrosine specific protein phosphatases" evidence="2">
    <location>
        <begin position="110"/>
        <end position="235"/>
    </location>
</feature>
<reference evidence="3" key="1">
    <citation type="submission" date="2019-11" db="UniProtKB">
        <authorList>
            <consortium name="WormBaseParasite"/>
        </authorList>
    </citation>
    <scope>IDENTIFICATION</scope>
</reference>
<dbReference type="GO" id="GO:0004725">
    <property type="term" value="F:protein tyrosine phosphatase activity"/>
    <property type="evidence" value="ECO:0007669"/>
    <property type="project" value="InterPro"/>
</dbReference>
<evidence type="ECO:0000313" key="3">
    <source>
        <dbReference type="WBParaSite" id="MCU_010189-RB"/>
    </source>
</evidence>
<dbReference type="Gene3D" id="3.90.190.10">
    <property type="entry name" value="Protein tyrosine phosphatase superfamily"/>
    <property type="match status" value="1"/>
</dbReference>
<dbReference type="PROSITE" id="PS00383">
    <property type="entry name" value="TYR_PHOSPHATASE_1"/>
    <property type="match status" value="1"/>
</dbReference>
<dbReference type="PANTHER" id="PTHR19134:SF531">
    <property type="entry name" value="TYROSINE-PROTEIN PHOSPHATASE LAR"/>
    <property type="match status" value="1"/>
</dbReference>
<name>A0A5K3FUT0_MESCO</name>
<dbReference type="InterPro" id="IPR000387">
    <property type="entry name" value="Tyr_Pase_dom"/>
</dbReference>